<organism evidence="1 2">
    <name type="scientific">Tribonema minus</name>
    <dbReference type="NCBI Taxonomy" id="303371"/>
    <lineage>
        <taxon>Eukaryota</taxon>
        <taxon>Sar</taxon>
        <taxon>Stramenopiles</taxon>
        <taxon>Ochrophyta</taxon>
        <taxon>PX clade</taxon>
        <taxon>Xanthophyceae</taxon>
        <taxon>Tribonematales</taxon>
        <taxon>Tribonemataceae</taxon>
        <taxon>Tribonema</taxon>
    </lineage>
</organism>
<dbReference type="EMBL" id="JAFCMP010000009">
    <property type="protein sequence ID" value="KAG5192198.1"/>
    <property type="molecule type" value="Genomic_DNA"/>
</dbReference>
<comment type="caution">
    <text evidence="1">The sequence shown here is derived from an EMBL/GenBank/DDBJ whole genome shotgun (WGS) entry which is preliminary data.</text>
</comment>
<keyword evidence="2" id="KW-1185">Reference proteome</keyword>
<proteinExistence type="predicted"/>
<evidence type="ECO:0000313" key="2">
    <source>
        <dbReference type="Proteomes" id="UP000664859"/>
    </source>
</evidence>
<evidence type="ECO:0000313" key="1">
    <source>
        <dbReference type="EMBL" id="KAG5192198.1"/>
    </source>
</evidence>
<dbReference type="Proteomes" id="UP000664859">
    <property type="component" value="Unassembled WGS sequence"/>
</dbReference>
<name>A0A835ZP69_9STRA</name>
<protein>
    <submittedName>
        <fullName evidence="1">Uncharacterized protein</fullName>
    </submittedName>
</protein>
<sequence>MSSIAQSAVESLPTLVFAFCNLHDVAWKARFTKQLVEAMRWRLGVPADLGIVFADAHPLTEPVADSSGHLLPWKDVRTVVDILRFATVTTSEASDFARLVRSKKTVYMRPFAMLSLPAWSSGEQSLMADMQPVPGVLHIRVHDAFASAFAFRARESIVFEADETIAMRLPADLNALSVEVVGNPRFLDLSLLPEAIGTLPRHARINLRAAEMALDWEKLLEAAEKRLLAMYDGTGWYLSPERATVLHIALQSAPAFAEAAEARGYTHVYPPGYTLCFPSRGQVQIDVFDAVTVLSARLLCRA</sequence>
<reference evidence="1" key="1">
    <citation type="submission" date="2021-02" db="EMBL/GenBank/DDBJ databases">
        <title>First Annotated Genome of the Yellow-green Alga Tribonema minus.</title>
        <authorList>
            <person name="Mahan K.M."/>
        </authorList>
    </citation>
    <scope>NUCLEOTIDE SEQUENCE</scope>
    <source>
        <strain evidence="1">UTEX B ZZ1240</strain>
    </source>
</reference>
<gene>
    <name evidence="1" type="ORF">JKP88DRAFT_284590</name>
</gene>
<accession>A0A835ZP69</accession>
<dbReference type="AlphaFoldDB" id="A0A835ZP69"/>